<evidence type="ECO:0000313" key="4">
    <source>
        <dbReference type="Proteomes" id="UP001240984"/>
    </source>
</evidence>
<proteinExistence type="predicted"/>
<dbReference type="EMBL" id="JAUSRA010000001">
    <property type="protein sequence ID" value="MDP9794462.1"/>
    <property type="molecule type" value="Genomic_DNA"/>
</dbReference>
<evidence type="ECO:0000256" key="1">
    <source>
        <dbReference type="SAM" id="MobiDB-lite"/>
    </source>
</evidence>
<evidence type="ECO:0000313" key="3">
    <source>
        <dbReference type="EMBL" id="MDP9794462.1"/>
    </source>
</evidence>
<keyword evidence="2" id="KW-0812">Transmembrane</keyword>
<dbReference type="Proteomes" id="UP001240984">
    <property type="component" value="Unassembled WGS sequence"/>
</dbReference>
<organism evidence="3 4">
    <name type="scientific">Catenuloplanes nepalensis</name>
    <dbReference type="NCBI Taxonomy" id="587533"/>
    <lineage>
        <taxon>Bacteria</taxon>
        <taxon>Bacillati</taxon>
        <taxon>Actinomycetota</taxon>
        <taxon>Actinomycetes</taxon>
        <taxon>Micromonosporales</taxon>
        <taxon>Micromonosporaceae</taxon>
        <taxon>Catenuloplanes</taxon>
    </lineage>
</organism>
<gene>
    <name evidence="3" type="ORF">J2S43_002974</name>
</gene>
<reference evidence="3 4" key="1">
    <citation type="submission" date="2023-07" db="EMBL/GenBank/DDBJ databases">
        <title>Sequencing the genomes of 1000 actinobacteria strains.</title>
        <authorList>
            <person name="Klenk H.-P."/>
        </authorList>
    </citation>
    <scope>NUCLEOTIDE SEQUENCE [LARGE SCALE GENOMIC DNA]</scope>
    <source>
        <strain evidence="3 4">DSM 44710</strain>
    </source>
</reference>
<accession>A0ABT9MSQ7</accession>
<comment type="caution">
    <text evidence="3">The sequence shown here is derived from an EMBL/GenBank/DDBJ whole genome shotgun (WGS) entry which is preliminary data.</text>
</comment>
<name>A0ABT9MSQ7_9ACTN</name>
<keyword evidence="2" id="KW-0472">Membrane</keyword>
<feature type="region of interest" description="Disordered" evidence="1">
    <location>
        <begin position="1"/>
        <end position="30"/>
    </location>
</feature>
<feature type="compositionally biased region" description="Pro residues" evidence="1">
    <location>
        <begin position="14"/>
        <end position="28"/>
    </location>
</feature>
<sequence>MGSPEEVAAFPGAPVVPWPRGEPAPRPPDGAAGISVWVRNRAGDPLYWGHKHVVGISDRPVFWGIGRMVAFVGPGEHRAEVRYLGVVSSARTVRVRSGEIAQLEFWTPAATGTTTHGVLAPAPSHYRTGARSPGTTAVVAVVIALMAVTLLLARQQAVGAAMPRPVTSVLAGAAIARAANEACDIPRGTGAAGWRPPSSVPDDQEA</sequence>
<feature type="region of interest" description="Disordered" evidence="1">
    <location>
        <begin position="186"/>
        <end position="206"/>
    </location>
</feature>
<protein>
    <submittedName>
        <fullName evidence="3">Uncharacterized protein</fullName>
    </submittedName>
</protein>
<feature type="transmembrane region" description="Helical" evidence="2">
    <location>
        <begin position="134"/>
        <end position="153"/>
    </location>
</feature>
<evidence type="ECO:0000256" key="2">
    <source>
        <dbReference type="SAM" id="Phobius"/>
    </source>
</evidence>
<keyword evidence="4" id="KW-1185">Reference proteome</keyword>
<dbReference type="RefSeq" id="WP_306829601.1">
    <property type="nucleotide sequence ID" value="NZ_JAUSRA010000001.1"/>
</dbReference>
<keyword evidence="2" id="KW-1133">Transmembrane helix</keyword>